<keyword evidence="3" id="KW-0732">Signal</keyword>
<reference evidence="4 5" key="1">
    <citation type="submission" date="2020-08" db="EMBL/GenBank/DDBJ databases">
        <title>Genomic Encyclopedia of Type Strains, Phase IV (KMG-IV): sequencing the most valuable type-strain genomes for metagenomic binning, comparative biology and taxonomic classification.</title>
        <authorList>
            <person name="Goeker M."/>
        </authorList>
    </citation>
    <scope>NUCLEOTIDE SEQUENCE [LARGE SCALE GENOMIC DNA]</scope>
    <source>
        <strain evidence="4 5">DSM 27203</strain>
    </source>
</reference>
<keyword evidence="5" id="KW-1185">Reference proteome</keyword>
<dbReference type="Proteomes" id="UP000554342">
    <property type="component" value="Unassembled WGS sequence"/>
</dbReference>
<feature type="chain" id="PRO_5032359799" evidence="3">
    <location>
        <begin position="26"/>
        <end position="131"/>
    </location>
</feature>
<protein>
    <submittedName>
        <fullName evidence="4">Spy/CpxP family protein refolding chaperone</fullName>
    </submittedName>
</protein>
<evidence type="ECO:0000313" key="5">
    <source>
        <dbReference type="Proteomes" id="UP000554342"/>
    </source>
</evidence>
<comment type="caution">
    <text evidence="4">The sequence shown here is derived from an EMBL/GenBank/DDBJ whole genome shotgun (WGS) entry which is preliminary data.</text>
</comment>
<feature type="signal peptide" evidence="3">
    <location>
        <begin position="1"/>
        <end position="25"/>
    </location>
</feature>
<keyword evidence="2" id="KW-0812">Transmembrane</keyword>
<evidence type="ECO:0000256" key="2">
    <source>
        <dbReference type="SAM" id="Phobius"/>
    </source>
</evidence>
<keyword evidence="2" id="KW-1133">Transmembrane helix</keyword>
<feature type="region of interest" description="Disordered" evidence="1">
    <location>
        <begin position="29"/>
        <end position="57"/>
    </location>
</feature>
<sequence length="131" mass="14948">MRESRLGIMVTCAAAASFAYIPAQAAPYPAGTGQHRDHHDRNKSHHDKRHHSDKGKTAAAVLAGALVIGAVAVAASSKRQDRYQYPDHYRDFRDRPRQWYPARGVTCYRDQRACYKVGRGYSPHWTRREFH</sequence>
<keyword evidence="2" id="KW-0472">Membrane</keyword>
<proteinExistence type="predicted"/>
<organism evidence="4 5">
    <name type="scientific">Stakelama sediminis</name>
    <dbReference type="NCBI Taxonomy" id="463200"/>
    <lineage>
        <taxon>Bacteria</taxon>
        <taxon>Pseudomonadati</taxon>
        <taxon>Pseudomonadota</taxon>
        <taxon>Alphaproteobacteria</taxon>
        <taxon>Sphingomonadales</taxon>
        <taxon>Sphingomonadaceae</taxon>
        <taxon>Stakelama</taxon>
    </lineage>
</organism>
<evidence type="ECO:0000256" key="3">
    <source>
        <dbReference type="SAM" id="SignalP"/>
    </source>
</evidence>
<evidence type="ECO:0000313" key="4">
    <source>
        <dbReference type="EMBL" id="MBB5717720.1"/>
    </source>
</evidence>
<evidence type="ECO:0000256" key="1">
    <source>
        <dbReference type="SAM" id="MobiDB-lite"/>
    </source>
</evidence>
<dbReference type="EMBL" id="JACIJI010000001">
    <property type="protein sequence ID" value="MBB5717720.1"/>
    <property type="molecule type" value="Genomic_DNA"/>
</dbReference>
<dbReference type="AlphaFoldDB" id="A0A840YVY1"/>
<name>A0A840YVY1_9SPHN</name>
<feature type="compositionally biased region" description="Basic residues" evidence="1">
    <location>
        <begin position="41"/>
        <end position="53"/>
    </location>
</feature>
<feature type="transmembrane region" description="Helical" evidence="2">
    <location>
        <begin position="57"/>
        <end position="75"/>
    </location>
</feature>
<gene>
    <name evidence="4" type="ORF">FHR23_000627</name>
</gene>
<accession>A0A840YVY1</accession>
<dbReference type="RefSeq" id="WP_184001447.1">
    <property type="nucleotide sequence ID" value="NZ_BAABIF010000004.1"/>
</dbReference>